<keyword evidence="2" id="KW-1185">Reference proteome</keyword>
<name>A0ABQ7PZC8_PLUXY</name>
<organism evidence="1 2">
    <name type="scientific">Plutella xylostella</name>
    <name type="common">Diamondback moth</name>
    <name type="synonym">Plutella maculipennis</name>
    <dbReference type="NCBI Taxonomy" id="51655"/>
    <lineage>
        <taxon>Eukaryota</taxon>
        <taxon>Metazoa</taxon>
        <taxon>Ecdysozoa</taxon>
        <taxon>Arthropoda</taxon>
        <taxon>Hexapoda</taxon>
        <taxon>Insecta</taxon>
        <taxon>Pterygota</taxon>
        <taxon>Neoptera</taxon>
        <taxon>Endopterygota</taxon>
        <taxon>Lepidoptera</taxon>
        <taxon>Glossata</taxon>
        <taxon>Ditrysia</taxon>
        <taxon>Yponomeutoidea</taxon>
        <taxon>Plutellidae</taxon>
        <taxon>Plutella</taxon>
    </lineage>
</organism>
<dbReference type="Proteomes" id="UP000823941">
    <property type="component" value="Chromosome 27"/>
</dbReference>
<evidence type="ECO:0000313" key="1">
    <source>
        <dbReference type="EMBL" id="KAG7297008.1"/>
    </source>
</evidence>
<protein>
    <submittedName>
        <fullName evidence="1">Uncharacterized protein</fullName>
    </submittedName>
</protein>
<sequence length="68" mass="7606">MLLHYIVSCAKLSTKMRCLATPLLAQSGFVYSLAEDNSDWILRTRIIKDLDVTVASDTIQYGLKTLLS</sequence>
<gene>
    <name evidence="1" type="ORF">JYU34_019934</name>
</gene>
<proteinExistence type="predicted"/>
<dbReference type="EMBL" id="JAHIBW010000027">
    <property type="protein sequence ID" value="KAG7297008.1"/>
    <property type="molecule type" value="Genomic_DNA"/>
</dbReference>
<evidence type="ECO:0000313" key="2">
    <source>
        <dbReference type="Proteomes" id="UP000823941"/>
    </source>
</evidence>
<accession>A0ABQ7PZC8</accession>
<reference evidence="1 2" key="1">
    <citation type="submission" date="2021-06" db="EMBL/GenBank/DDBJ databases">
        <title>A haploid diamondback moth (Plutella xylostella L.) genome assembly resolves 31 chromosomes and identifies a diamide resistance mutation.</title>
        <authorList>
            <person name="Ward C.M."/>
            <person name="Perry K.D."/>
            <person name="Baker G."/>
            <person name="Powis K."/>
            <person name="Heckel D.G."/>
            <person name="Baxter S.W."/>
        </authorList>
    </citation>
    <scope>NUCLEOTIDE SEQUENCE [LARGE SCALE GENOMIC DNA]</scope>
    <source>
        <strain evidence="1 2">LV</strain>
        <tissue evidence="1">Single pupa</tissue>
    </source>
</reference>
<comment type="caution">
    <text evidence="1">The sequence shown here is derived from an EMBL/GenBank/DDBJ whole genome shotgun (WGS) entry which is preliminary data.</text>
</comment>